<dbReference type="EMBL" id="WIUZ02000002">
    <property type="protein sequence ID" value="KAF9791211.1"/>
    <property type="molecule type" value="Genomic_DNA"/>
</dbReference>
<evidence type="ECO:0000259" key="5">
    <source>
        <dbReference type="PROSITE" id="PS50023"/>
    </source>
</evidence>
<proteinExistence type="predicted"/>
<feature type="region of interest" description="Disordered" evidence="4">
    <location>
        <begin position="499"/>
        <end position="519"/>
    </location>
</feature>
<protein>
    <recommendedName>
        <fullName evidence="5">LIM zinc-binding domain-containing protein</fullName>
    </recommendedName>
</protein>
<feature type="region of interest" description="Disordered" evidence="4">
    <location>
        <begin position="560"/>
        <end position="632"/>
    </location>
</feature>
<name>A0A9P6LBI7_9AGAM</name>
<feature type="compositionally biased region" description="Low complexity" evidence="4">
    <location>
        <begin position="88"/>
        <end position="97"/>
    </location>
</feature>
<feature type="compositionally biased region" description="Low complexity" evidence="4">
    <location>
        <begin position="621"/>
        <end position="632"/>
    </location>
</feature>
<dbReference type="GO" id="GO:0030695">
    <property type="term" value="F:GTPase regulator activity"/>
    <property type="evidence" value="ECO:0007669"/>
    <property type="project" value="UniProtKB-ARBA"/>
</dbReference>
<evidence type="ECO:0000256" key="2">
    <source>
        <dbReference type="ARBA" id="ARBA00022833"/>
    </source>
</evidence>
<feature type="domain" description="LIM zinc-binding" evidence="5">
    <location>
        <begin position="673"/>
        <end position="736"/>
    </location>
</feature>
<feature type="compositionally biased region" description="Polar residues" evidence="4">
    <location>
        <begin position="562"/>
        <end position="573"/>
    </location>
</feature>
<dbReference type="CDD" id="cd08368">
    <property type="entry name" value="LIM"/>
    <property type="match status" value="1"/>
</dbReference>
<dbReference type="PROSITE" id="PS00478">
    <property type="entry name" value="LIM_DOMAIN_1"/>
    <property type="match status" value="1"/>
</dbReference>
<reference evidence="6" key="1">
    <citation type="journal article" date="2020" name="Nat. Commun.">
        <title>Large-scale genome sequencing of mycorrhizal fungi provides insights into the early evolution of symbiotic traits.</title>
        <authorList>
            <person name="Miyauchi S."/>
            <person name="Kiss E."/>
            <person name="Kuo A."/>
            <person name="Drula E."/>
            <person name="Kohler A."/>
            <person name="Sanchez-Garcia M."/>
            <person name="Morin E."/>
            <person name="Andreopoulos B."/>
            <person name="Barry K.W."/>
            <person name="Bonito G."/>
            <person name="Buee M."/>
            <person name="Carver A."/>
            <person name="Chen C."/>
            <person name="Cichocki N."/>
            <person name="Clum A."/>
            <person name="Culley D."/>
            <person name="Crous P.W."/>
            <person name="Fauchery L."/>
            <person name="Girlanda M."/>
            <person name="Hayes R.D."/>
            <person name="Keri Z."/>
            <person name="LaButti K."/>
            <person name="Lipzen A."/>
            <person name="Lombard V."/>
            <person name="Magnuson J."/>
            <person name="Maillard F."/>
            <person name="Murat C."/>
            <person name="Nolan M."/>
            <person name="Ohm R.A."/>
            <person name="Pangilinan J."/>
            <person name="Pereira M.F."/>
            <person name="Perotto S."/>
            <person name="Peter M."/>
            <person name="Pfister S."/>
            <person name="Riley R."/>
            <person name="Sitrit Y."/>
            <person name="Stielow J.B."/>
            <person name="Szollosi G."/>
            <person name="Zifcakova L."/>
            <person name="Stursova M."/>
            <person name="Spatafora J.W."/>
            <person name="Tedersoo L."/>
            <person name="Vaario L.M."/>
            <person name="Yamada A."/>
            <person name="Yan M."/>
            <person name="Wang P."/>
            <person name="Xu J."/>
            <person name="Bruns T."/>
            <person name="Baldrian P."/>
            <person name="Vilgalys R."/>
            <person name="Dunand C."/>
            <person name="Henrissat B."/>
            <person name="Grigoriev I.V."/>
            <person name="Hibbett D."/>
            <person name="Nagy L.G."/>
            <person name="Martin F.M."/>
        </authorList>
    </citation>
    <scope>NUCLEOTIDE SEQUENCE</scope>
    <source>
        <strain evidence="6">UH-Tt-Lm1</strain>
    </source>
</reference>
<feature type="compositionally biased region" description="Polar residues" evidence="4">
    <location>
        <begin position="236"/>
        <end position="249"/>
    </location>
</feature>
<reference evidence="6" key="2">
    <citation type="submission" date="2020-11" db="EMBL/GenBank/DDBJ databases">
        <authorList>
            <consortium name="DOE Joint Genome Institute"/>
            <person name="Kuo A."/>
            <person name="Miyauchi S."/>
            <person name="Kiss E."/>
            <person name="Drula E."/>
            <person name="Kohler A."/>
            <person name="Sanchez-Garcia M."/>
            <person name="Andreopoulos B."/>
            <person name="Barry K.W."/>
            <person name="Bonito G."/>
            <person name="Buee M."/>
            <person name="Carver A."/>
            <person name="Chen C."/>
            <person name="Cichocki N."/>
            <person name="Clum A."/>
            <person name="Culley D."/>
            <person name="Crous P.W."/>
            <person name="Fauchery L."/>
            <person name="Girlanda M."/>
            <person name="Hayes R."/>
            <person name="Keri Z."/>
            <person name="Labutti K."/>
            <person name="Lipzen A."/>
            <person name="Lombard V."/>
            <person name="Magnuson J."/>
            <person name="Maillard F."/>
            <person name="Morin E."/>
            <person name="Murat C."/>
            <person name="Nolan M."/>
            <person name="Ohm R."/>
            <person name="Pangilinan J."/>
            <person name="Pereira M."/>
            <person name="Perotto S."/>
            <person name="Peter M."/>
            <person name="Riley R."/>
            <person name="Sitrit Y."/>
            <person name="Stielow B."/>
            <person name="Szollosi G."/>
            <person name="Zifcakova L."/>
            <person name="Stursova M."/>
            <person name="Spatafora J.W."/>
            <person name="Tedersoo L."/>
            <person name="Vaario L.-M."/>
            <person name="Yamada A."/>
            <person name="Yan M."/>
            <person name="Wang P."/>
            <person name="Xu J."/>
            <person name="Bruns T."/>
            <person name="Baldrian P."/>
            <person name="Vilgalys R."/>
            <person name="Henrissat B."/>
            <person name="Grigoriev I.V."/>
            <person name="Hibbett D."/>
            <person name="Nagy L.G."/>
            <person name="Martin F.M."/>
        </authorList>
    </citation>
    <scope>NUCLEOTIDE SEQUENCE</scope>
    <source>
        <strain evidence="6">UH-Tt-Lm1</strain>
    </source>
</reference>
<dbReference type="SUPFAM" id="SSF57716">
    <property type="entry name" value="Glucocorticoid receptor-like (DNA-binding domain)"/>
    <property type="match status" value="2"/>
</dbReference>
<feature type="compositionally biased region" description="Basic and acidic residues" evidence="4">
    <location>
        <begin position="458"/>
        <end position="469"/>
    </location>
</feature>
<feature type="compositionally biased region" description="Pro residues" evidence="4">
    <location>
        <begin position="41"/>
        <end position="50"/>
    </location>
</feature>
<organism evidence="6 7">
    <name type="scientific">Thelephora terrestris</name>
    <dbReference type="NCBI Taxonomy" id="56493"/>
    <lineage>
        <taxon>Eukaryota</taxon>
        <taxon>Fungi</taxon>
        <taxon>Dikarya</taxon>
        <taxon>Basidiomycota</taxon>
        <taxon>Agaricomycotina</taxon>
        <taxon>Agaricomycetes</taxon>
        <taxon>Thelephorales</taxon>
        <taxon>Thelephoraceae</taxon>
        <taxon>Thelephora</taxon>
    </lineage>
</organism>
<evidence type="ECO:0000313" key="7">
    <source>
        <dbReference type="Proteomes" id="UP000736335"/>
    </source>
</evidence>
<gene>
    <name evidence="6" type="ORF">BJ322DRAFT_1118878</name>
</gene>
<keyword evidence="2 3" id="KW-0862">Zinc</keyword>
<dbReference type="PROSITE" id="PS50023">
    <property type="entry name" value="LIM_DOMAIN_2"/>
    <property type="match status" value="1"/>
</dbReference>
<feature type="region of interest" description="Disordered" evidence="4">
    <location>
        <begin position="457"/>
        <end position="478"/>
    </location>
</feature>
<dbReference type="Proteomes" id="UP000736335">
    <property type="component" value="Unassembled WGS sequence"/>
</dbReference>
<feature type="compositionally biased region" description="Polar residues" evidence="4">
    <location>
        <begin position="279"/>
        <end position="298"/>
    </location>
</feature>
<feature type="compositionally biased region" description="Polar residues" evidence="4">
    <location>
        <begin position="159"/>
        <end position="190"/>
    </location>
</feature>
<dbReference type="CDD" id="cd09397">
    <property type="entry name" value="LIM1_UF1"/>
    <property type="match status" value="1"/>
</dbReference>
<dbReference type="SMART" id="SM00132">
    <property type="entry name" value="LIM"/>
    <property type="match status" value="2"/>
</dbReference>
<evidence type="ECO:0000256" key="4">
    <source>
        <dbReference type="SAM" id="MobiDB-lite"/>
    </source>
</evidence>
<accession>A0A9P6LBI7</accession>
<dbReference type="Pfam" id="PF00412">
    <property type="entry name" value="LIM"/>
    <property type="match status" value="2"/>
</dbReference>
<dbReference type="GO" id="GO:0046872">
    <property type="term" value="F:metal ion binding"/>
    <property type="evidence" value="ECO:0007669"/>
    <property type="project" value="UniProtKB-KW"/>
</dbReference>
<feature type="compositionally biased region" description="Pro residues" evidence="4">
    <location>
        <begin position="126"/>
        <end position="141"/>
    </location>
</feature>
<keyword evidence="3" id="KW-0440">LIM domain</keyword>
<dbReference type="PANTHER" id="PTHR24216">
    <property type="entry name" value="PAXILLIN-RELATED"/>
    <property type="match status" value="1"/>
</dbReference>
<feature type="compositionally biased region" description="Polar residues" evidence="4">
    <location>
        <begin position="507"/>
        <end position="516"/>
    </location>
</feature>
<feature type="region of interest" description="Disordered" evidence="4">
    <location>
        <begin position="61"/>
        <end position="301"/>
    </location>
</feature>
<feature type="compositionally biased region" description="Polar residues" evidence="4">
    <location>
        <begin position="199"/>
        <end position="210"/>
    </location>
</feature>
<evidence type="ECO:0000256" key="1">
    <source>
        <dbReference type="ARBA" id="ARBA00022723"/>
    </source>
</evidence>
<comment type="caution">
    <text evidence="6">The sequence shown here is derived from an EMBL/GenBank/DDBJ whole genome shotgun (WGS) entry which is preliminary data.</text>
</comment>
<dbReference type="InterPro" id="IPR001781">
    <property type="entry name" value="Znf_LIM"/>
</dbReference>
<dbReference type="Gene3D" id="2.10.110.10">
    <property type="entry name" value="Cysteine Rich Protein"/>
    <property type="match status" value="2"/>
</dbReference>
<evidence type="ECO:0000313" key="6">
    <source>
        <dbReference type="EMBL" id="KAF9791211.1"/>
    </source>
</evidence>
<feature type="compositionally biased region" description="Polar residues" evidence="4">
    <location>
        <begin position="398"/>
        <end position="407"/>
    </location>
</feature>
<feature type="region of interest" description="Disordered" evidence="4">
    <location>
        <begin position="37"/>
        <end position="56"/>
    </location>
</feature>
<feature type="region of interest" description="Disordered" evidence="4">
    <location>
        <begin position="359"/>
        <end position="432"/>
    </location>
</feature>
<feature type="compositionally biased region" description="Pro residues" evidence="4">
    <location>
        <begin position="78"/>
        <end position="87"/>
    </location>
</feature>
<evidence type="ECO:0000256" key="3">
    <source>
        <dbReference type="PROSITE-ProRule" id="PRU00125"/>
    </source>
</evidence>
<feature type="compositionally biased region" description="Low complexity" evidence="4">
    <location>
        <begin position="372"/>
        <end position="382"/>
    </location>
</feature>
<sequence length="842" mass="90659">MASLLPPPTLAEGRISQVLPTVKCSDCSRPVPIHELGEHVCPPPPSPSTPGPSLSNLLAQRVQEMVSSTSARSKLSKTPPPKTPSPAPSLASRQAEVSARRSRALSVSSRKKSSPSPGPISISIPPMKPVPTEPLPKPKSPISPRTPDSVPPHHIPFPTSRSNTPNISVSPSQIRAPSVASNRSASSHPSIGTRDRGLSNASQLRPSFDSNRSRKSSNDTTSPSTGRPPYDIPRTMTPSDNSRPNASYNQPPPIPSSIPPSVYTPSLQPPGSDIHRIPSPQNNSRPRTNGLVPSSSTPPLMITEQPMFRQMPEPDTKIGGEAGMAGVGRRGFHAAARAAIFTTHTMHLVGRPSPGFLDIQKAIGTHTPPLSPSGNSPNSPYSAHSPIDINSESERSLTPRSNPSIASPTFPPATPTLSQFPPVQDKLPDADYGLLHTPVDEIRSPLARDSDPIATVVKLEDNSRDKGPRSSDGSAFGGLAYADSESDYDDLYDAPKKDRVQFPALSPRTSRSSGSAYSPRIPIRSLSAASSSHSGYGARSTARSVGALDKAMETLFEDAPLSPTTNASFSPLSPTRPIFPTGAENHSSVRDSSSKPPKLPTRSHTSPTIAKHRELDVLKPSKSVTSNSSASSNRSRRVKQCASCDKIVDDGRWIPMDGGKVLCDKCWKNMYLPKCRRCDLPIEKHAVSSSDGQLKGKYHRDCFNCHSCQKPFPDKTFYVHDGQPYCDYHYHEVNGSLCAASSCGQPIEGPCAVAHSGAKYHPEHFTCEFPRCTLPLDEYYEADGKMFCERHASIAEQVALHEDSDQDSDEDGAVLRQETPKLTTMAMKRTTRFIDIAGLGVR</sequence>
<dbReference type="PANTHER" id="PTHR24216:SF65">
    <property type="entry name" value="PAXILLIN-LIKE PROTEIN 1"/>
    <property type="match status" value="1"/>
</dbReference>
<keyword evidence="7" id="KW-1185">Reference proteome</keyword>
<dbReference type="AlphaFoldDB" id="A0A9P6LBI7"/>
<dbReference type="OrthoDB" id="1112565at2759"/>
<keyword evidence="1 3" id="KW-0479">Metal-binding</keyword>